<dbReference type="InterPro" id="IPR015894">
    <property type="entry name" value="Guanylate-bd_N"/>
</dbReference>
<dbReference type="SUPFAM" id="SSF52540">
    <property type="entry name" value="P-loop containing nucleoside triphosphate hydrolases"/>
    <property type="match status" value="1"/>
</dbReference>
<evidence type="ECO:0000313" key="15">
    <source>
        <dbReference type="Proteomes" id="UP000694701"/>
    </source>
</evidence>
<dbReference type="CDD" id="cd01851">
    <property type="entry name" value="GBP"/>
    <property type="match status" value="1"/>
</dbReference>
<keyword evidence="3" id="KW-0547">Nucleotide-binding</keyword>
<evidence type="ECO:0000256" key="3">
    <source>
        <dbReference type="ARBA" id="ARBA00022741"/>
    </source>
</evidence>
<keyword evidence="8" id="KW-0342">GTP-binding</keyword>
<organism evidence="14 15">
    <name type="scientific">Cyprinus carpio</name>
    <name type="common">Common carp</name>
    <dbReference type="NCBI Taxonomy" id="7962"/>
    <lineage>
        <taxon>Eukaryota</taxon>
        <taxon>Metazoa</taxon>
        <taxon>Chordata</taxon>
        <taxon>Craniata</taxon>
        <taxon>Vertebrata</taxon>
        <taxon>Euteleostomi</taxon>
        <taxon>Actinopterygii</taxon>
        <taxon>Neopterygii</taxon>
        <taxon>Teleostei</taxon>
        <taxon>Ostariophysi</taxon>
        <taxon>Cypriniformes</taxon>
        <taxon>Cyprinidae</taxon>
        <taxon>Cyprininae</taxon>
        <taxon>Cyprinus</taxon>
    </lineage>
</organism>
<evidence type="ECO:0000256" key="4">
    <source>
        <dbReference type="ARBA" id="ARBA00022801"/>
    </source>
</evidence>
<evidence type="ECO:0000256" key="11">
    <source>
        <dbReference type="PROSITE-ProRule" id="PRU01052"/>
    </source>
</evidence>
<dbReference type="AlphaFoldDB" id="A0A8C2EBR6"/>
<name>A0A8C2EBR6_CYPCA</name>
<dbReference type="Gene3D" id="3.40.50.300">
    <property type="entry name" value="P-loop containing nucleotide triphosphate hydrolases"/>
    <property type="match status" value="1"/>
</dbReference>
<evidence type="ECO:0000256" key="2">
    <source>
        <dbReference type="ARBA" id="ARBA00022692"/>
    </source>
</evidence>
<dbReference type="InterPro" id="IPR036543">
    <property type="entry name" value="Guanylate-bd_C_sf"/>
</dbReference>
<dbReference type="Gene3D" id="1.20.58.420">
    <property type="entry name" value="AHSP"/>
    <property type="match status" value="1"/>
</dbReference>
<dbReference type="Ensembl" id="ENSCCRT00020039415.1">
    <property type="protein sequence ID" value="ENSCCRP00020036110.1"/>
    <property type="gene ID" value="ENSCCRG00020016079.1"/>
</dbReference>
<evidence type="ECO:0000256" key="6">
    <source>
        <dbReference type="ARBA" id="ARBA00022842"/>
    </source>
</evidence>
<dbReference type="FunFam" id="1.20.58.420:FF:000001">
    <property type="entry name" value="Atlastin-1 isoform 1"/>
    <property type="match status" value="1"/>
</dbReference>
<keyword evidence="6" id="KW-0460">Magnesium</keyword>
<evidence type="ECO:0000313" key="14">
    <source>
        <dbReference type="Ensembl" id="ENSCCRP00020036110.1"/>
    </source>
</evidence>
<dbReference type="PANTHER" id="PTHR10751">
    <property type="entry name" value="GUANYLATE BINDING PROTEIN"/>
    <property type="match status" value="1"/>
</dbReference>
<keyword evidence="5" id="KW-0256">Endoplasmic reticulum</keyword>
<keyword evidence="4" id="KW-0378">Hydrolase</keyword>
<dbReference type="InterPro" id="IPR027417">
    <property type="entry name" value="P-loop_NTPase"/>
</dbReference>
<keyword evidence="9 12" id="KW-0472">Membrane</keyword>
<keyword evidence="7 12" id="KW-1133">Transmembrane helix</keyword>
<feature type="transmembrane region" description="Helical" evidence="12">
    <location>
        <begin position="455"/>
        <end position="475"/>
    </location>
</feature>
<evidence type="ECO:0000259" key="13">
    <source>
        <dbReference type="PROSITE" id="PS51715"/>
    </source>
</evidence>
<dbReference type="GO" id="GO:0005525">
    <property type="term" value="F:GTP binding"/>
    <property type="evidence" value="ECO:0007669"/>
    <property type="project" value="UniProtKB-KW"/>
</dbReference>
<dbReference type="Pfam" id="PF02263">
    <property type="entry name" value="GBP"/>
    <property type="match status" value="1"/>
</dbReference>
<dbReference type="PROSITE" id="PS51715">
    <property type="entry name" value="G_GB1_RHD3"/>
    <property type="match status" value="1"/>
</dbReference>
<feature type="domain" description="GB1/RHD3-type G" evidence="13">
    <location>
        <begin position="94"/>
        <end position="249"/>
    </location>
</feature>
<dbReference type="GO" id="GO:0005789">
    <property type="term" value="C:endoplasmic reticulum membrane"/>
    <property type="evidence" value="ECO:0007669"/>
    <property type="project" value="UniProtKB-SubCell"/>
</dbReference>
<keyword evidence="2 12" id="KW-0812">Transmembrane</keyword>
<dbReference type="GO" id="GO:0003924">
    <property type="term" value="F:GTPase activity"/>
    <property type="evidence" value="ECO:0007669"/>
    <property type="project" value="InterPro"/>
</dbReference>
<comment type="subcellular location">
    <subcellularLocation>
        <location evidence="1">Endoplasmic reticulum membrane</location>
        <topology evidence="1">Multi-pass membrane protein</topology>
    </subcellularLocation>
</comment>
<evidence type="ECO:0000256" key="8">
    <source>
        <dbReference type="ARBA" id="ARBA00023134"/>
    </source>
</evidence>
<evidence type="ECO:0000256" key="12">
    <source>
        <dbReference type="SAM" id="Phobius"/>
    </source>
</evidence>
<dbReference type="Proteomes" id="UP000694701">
    <property type="component" value="Unplaced"/>
</dbReference>
<protein>
    <submittedName>
        <fullName evidence="14">Atlastin GTPase 2</fullName>
    </submittedName>
</protein>
<proteinExistence type="inferred from homology"/>
<feature type="transmembrane region" description="Helical" evidence="12">
    <location>
        <begin position="481"/>
        <end position="508"/>
    </location>
</feature>
<dbReference type="SUPFAM" id="SSF48340">
    <property type="entry name" value="Interferon-induced guanylate-binding protein 1 (GBP1), C-terminal domain"/>
    <property type="match status" value="1"/>
</dbReference>
<evidence type="ECO:0000256" key="9">
    <source>
        <dbReference type="ARBA" id="ARBA00023136"/>
    </source>
</evidence>
<evidence type="ECO:0000256" key="1">
    <source>
        <dbReference type="ARBA" id="ARBA00004477"/>
    </source>
</evidence>
<evidence type="ECO:0000256" key="7">
    <source>
        <dbReference type="ARBA" id="ARBA00022989"/>
    </source>
</evidence>
<evidence type="ECO:0000256" key="5">
    <source>
        <dbReference type="ARBA" id="ARBA00022824"/>
    </source>
</evidence>
<dbReference type="InterPro" id="IPR030386">
    <property type="entry name" value="G_GB1_RHD3_dom"/>
</dbReference>
<evidence type="ECO:0000256" key="10">
    <source>
        <dbReference type="ARBA" id="ARBA00049117"/>
    </source>
</evidence>
<comment type="similarity">
    <text evidence="11">Belongs to the TRAFAC class dynamin-like GTPase superfamily. GB1/RHD3 GTPase family.</text>
</comment>
<comment type="catalytic activity">
    <reaction evidence="10">
        <text>GTP + H2O = GDP + phosphate + H(+)</text>
        <dbReference type="Rhea" id="RHEA:19669"/>
        <dbReference type="ChEBI" id="CHEBI:15377"/>
        <dbReference type="ChEBI" id="CHEBI:15378"/>
        <dbReference type="ChEBI" id="CHEBI:37565"/>
        <dbReference type="ChEBI" id="CHEBI:43474"/>
        <dbReference type="ChEBI" id="CHEBI:58189"/>
    </reaction>
    <physiologicalReaction direction="left-to-right" evidence="10">
        <dbReference type="Rhea" id="RHEA:19670"/>
    </physiologicalReaction>
</comment>
<accession>A0A8C2EBR6</accession>
<dbReference type="FunFam" id="3.40.50.300:FF:004549">
    <property type="entry name" value="Atlastin GTPase 3"/>
    <property type="match status" value="1"/>
</dbReference>
<reference evidence="14" key="1">
    <citation type="submission" date="2025-08" db="UniProtKB">
        <authorList>
            <consortium name="Ensembl"/>
        </authorList>
    </citation>
    <scope>IDENTIFICATION</scope>
</reference>
<sequence length="547" mass="61491">MIITLFFPPSDVTGVEDVPLCRPVEVKSSLEAQRSSDTNGVAPCAVEEELEPEEDSAPEGAHPIQIVITNEDDHKFELDAAALEKILMQEHVKDLNVVVVSVAGAFRKGKSFLLDFMLRYMRNQSSESWTGGDDEPLTGFSWRGGCERETTGILAWSEVFVVEKKDGTKVAVLLVDTQGAFDSQSTIKDCATVFALSTMTSSVQVYNLSQNIQEDDLQHLQLFTEYGRLAMEEIYEKPFQKLLFLIRDWCYPYEHGYGLKGGNYEHGFSMLSGVATELRISLRHRHTHAHLNSRLIINLFCADIDDEFKKELQDLVPLLLAPENLVEKEIGGAKVTCRDLLEYFKVRFDQLSCRNSCKHKSDQATAEANNLTAVAGAKDTYNRTMEQVCGGDKPYIAPVDLQRYHEEFKETSVQQFSTVKKMGGVEFSQRYKQQLETELDEVYTNFVKHNESKNIFYAARTPATLFAVMFVTYMVSTVTGFIGLSVIAALANLVMGVSLMSLCAWAYVRYSGEYREVGVGIDLIAEALWEQVSYDVGDFITSIEHKL</sequence>